<dbReference type="Pfam" id="PF11042">
    <property type="entry name" value="DUF2750"/>
    <property type="match status" value="1"/>
</dbReference>
<proteinExistence type="predicted"/>
<accession>I3YHF0</accession>
<dbReference type="STRING" id="765911.Thivi_4627"/>
<sequence>MSAPLSASELSGVFSQPAPDRYTFFLTEATLQDKVWTLKGAGGFVTFSDEEGRDCFPFWPAPEFAEALANDDWSDCEAEPLALAVFMERWLTGMTRDGRLVAVFPAPDGSCIVMDPQTLLQDLEEERNQPD</sequence>
<protein>
    <recommendedName>
        <fullName evidence="3">DUF2750 domain-containing protein</fullName>
    </recommendedName>
</protein>
<name>I3YHF0_THIV6</name>
<dbReference type="OrthoDB" id="2936081at2"/>
<evidence type="ECO:0000313" key="1">
    <source>
        <dbReference type="EMBL" id="AFL76418.1"/>
    </source>
</evidence>
<organism evidence="1 2">
    <name type="scientific">Thiocystis violascens (strain ATCC 17096 / DSM 198 / 6111)</name>
    <name type="common">Chromatium violascens</name>
    <dbReference type="NCBI Taxonomy" id="765911"/>
    <lineage>
        <taxon>Bacteria</taxon>
        <taxon>Pseudomonadati</taxon>
        <taxon>Pseudomonadota</taxon>
        <taxon>Gammaproteobacteria</taxon>
        <taxon>Chromatiales</taxon>
        <taxon>Chromatiaceae</taxon>
        <taxon>Thiocystis</taxon>
    </lineage>
</organism>
<gene>
    <name evidence="1" type="ordered locus">Thivi_4627</name>
</gene>
<reference evidence="1 2" key="1">
    <citation type="submission" date="2012-06" db="EMBL/GenBank/DDBJ databases">
        <title>Complete sequence of Thiocystis violascens DSM 198.</title>
        <authorList>
            <consortium name="US DOE Joint Genome Institute"/>
            <person name="Lucas S."/>
            <person name="Han J."/>
            <person name="Lapidus A."/>
            <person name="Cheng J.-F."/>
            <person name="Goodwin L."/>
            <person name="Pitluck S."/>
            <person name="Peters L."/>
            <person name="Ovchinnikova G."/>
            <person name="Teshima H."/>
            <person name="Detter J.C."/>
            <person name="Han C."/>
            <person name="Tapia R."/>
            <person name="Land M."/>
            <person name="Hauser L."/>
            <person name="Kyrpides N."/>
            <person name="Ivanova N."/>
            <person name="Pagani I."/>
            <person name="Vogl K."/>
            <person name="Liu Z."/>
            <person name="Frigaard N.-U."/>
            <person name="Bryant D."/>
            <person name="Woyke T."/>
        </authorList>
    </citation>
    <scope>NUCLEOTIDE SEQUENCE [LARGE SCALE GENOMIC DNA]</scope>
    <source>
        <strain evidence="2">ATCC 17096 / DSM 198 / 6111</strain>
    </source>
</reference>
<keyword evidence="2" id="KW-1185">Reference proteome</keyword>
<dbReference type="InterPro" id="IPR021284">
    <property type="entry name" value="DUF2750"/>
</dbReference>
<dbReference type="eggNOG" id="ENOG5031V4J">
    <property type="taxonomic scope" value="Bacteria"/>
</dbReference>
<dbReference type="AlphaFoldDB" id="I3YHF0"/>
<evidence type="ECO:0008006" key="3">
    <source>
        <dbReference type="Google" id="ProtNLM"/>
    </source>
</evidence>
<evidence type="ECO:0000313" key="2">
    <source>
        <dbReference type="Proteomes" id="UP000006062"/>
    </source>
</evidence>
<dbReference type="Proteomes" id="UP000006062">
    <property type="component" value="Chromosome"/>
</dbReference>
<dbReference type="RefSeq" id="WP_014780786.1">
    <property type="nucleotide sequence ID" value="NC_018012.1"/>
</dbReference>
<dbReference type="KEGG" id="tvi:Thivi_4627"/>
<dbReference type="HOGENOM" id="CLU_126055_1_0_6"/>
<dbReference type="EMBL" id="CP003154">
    <property type="protein sequence ID" value="AFL76418.1"/>
    <property type="molecule type" value="Genomic_DNA"/>
</dbReference>